<dbReference type="PRINTS" id="PR00344">
    <property type="entry name" value="BCTRLSENSOR"/>
</dbReference>
<dbReference type="PROSITE" id="PS50109">
    <property type="entry name" value="HIS_KIN"/>
    <property type="match status" value="1"/>
</dbReference>
<feature type="compositionally biased region" description="Low complexity" evidence="9">
    <location>
        <begin position="119"/>
        <end position="142"/>
    </location>
</feature>
<name>A0A1D8NC52_YARLL</name>
<feature type="compositionally biased region" description="Polar residues" evidence="9">
    <location>
        <begin position="143"/>
        <end position="163"/>
    </location>
</feature>
<comment type="subcellular location">
    <subcellularLocation>
        <location evidence="8">Mitochondrion matrix</location>
    </subcellularLocation>
</comment>
<evidence type="ECO:0000256" key="5">
    <source>
        <dbReference type="ARBA" id="ARBA00022840"/>
    </source>
</evidence>
<dbReference type="PANTHER" id="PTHR11947">
    <property type="entry name" value="PYRUVATE DEHYDROGENASE KINASE"/>
    <property type="match status" value="1"/>
</dbReference>
<comment type="catalytic activity">
    <reaction evidence="7">
        <text>L-seryl-[pyruvate dehydrogenase E1 alpha subunit] + ATP = O-phospho-L-seryl-[pyruvate dehydrogenase E1 alpha subunit] + ADP + H(+)</text>
        <dbReference type="Rhea" id="RHEA:23052"/>
        <dbReference type="Rhea" id="RHEA-COMP:13689"/>
        <dbReference type="Rhea" id="RHEA-COMP:13690"/>
        <dbReference type="ChEBI" id="CHEBI:15378"/>
        <dbReference type="ChEBI" id="CHEBI:29999"/>
        <dbReference type="ChEBI" id="CHEBI:30616"/>
        <dbReference type="ChEBI" id="CHEBI:83421"/>
        <dbReference type="ChEBI" id="CHEBI:456216"/>
        <dbReference type="EC" id="2.7.11.2"/>
    </reaction>
</comment>
<dbReference type="EC" id="2.7.11.-" evidence="8"/>
<evidence type="ECO:0000256" key="6">
    <source>
        <dbReference type="ARBA" id="ARBA00023128"/>
    </source>
</evidence>
<dbReference type="Proteomes" id="UP000182444">
    <property type="component" value="Chromosome 1C"/>
</dbReference>
<dbReference type="FunFam" id="3.30.565.10:FF:000065">
    <property type="entry name" value="[Pyruvate dehydrogenase (Acetyl-transferring)] kinase mitochondrial"/>
    <property type="match status" value="1"/>
</dbReference>
<dbReference type="Gene3D" id="1.20.140.20">
    <property type="entry name" value="Alpha-ketoacid/pyruvate dehydrogenase kinase, N-terminal domain"/>
    <property type="match status" value="2"/>
</dbReference>
<dbReference type="GeneID" id="2909824"/>
<dbReference type="VEuPathDB" id="FungiDB:YALI0_C21582g"/>
<dbReference type="Pfam" id="PF02518">
    <property type="entry name" value="HATPase_c"/>
    <property type="match status" value="1"/>
</dbReference>
<evidence type="ECO:0000256" key="2">
    <source>
        <dbReference type="ARBA" id="ARBA00022679"/>
    </source>
</evidence>
<dbReference type="InterPro" id="IPR039028">
    <property type="entry name" value="BCKD/PDK"/>
</dbReference>
<dbReference type="SUPFAM" id="SSF55874">
    <property type="entry name" value="ATPase domain of HSP90 chaperone/DNA topoisomerase II/histidine kinase"/>
    <property type="match status" value="1"/>
</dbReference>
<evidence type="ECO:0000256" key="3">
    <source>
        <dbReference type="ARBA" id="ARBA00022741"/>
    </source>
</evidence>
<dbReference type="CDD" id="cd16929">
    <property type="entry name" value="HATPase_PDK-like"/>
    <property type="match status" value="1"/>
</dbReference>
<gene>
    <name evidence="11" type="ORF">YALI1_C29854g</name>
</gene>
<evidence type="ECO:0000313" key="12">
    <source>
        <dbReference type="Proteomes" id="UP000182444"/>
    </source>
</evidence>
<dbReference type="GO" id="GO:0005759">
    <property type="term" value="C:mitochondrial matrix"/>
    <property type="evidence" value="ECO:0007669"/>
    <property type="project" value="UniProtKB-SubCell"/>
</dbReference>
<dbReference type="InterPro" id="IPR003594">
    <property type="entry name" value="HATPase_dom"/>
</dbReference>
<organism evidence="11 12">
    <name type="scientific">Yarrowia lipolytica</name>
    <name type="common">Candida lipolytica</name>
    <dbReference type="NCBI Taxonomy" id="4952"/>
    <lineage>
        <taxon>Eukaryota</taxon>
        <taxon>Fungi</taxon>
        <taxon>Dikarya</taxon>
        <taxon>Ascomycota</taxon>
        <taxon>Saccharomycotina</taxon>
        <taxon>Dipodascomycetes</taxon>
        <taxon>Dipodascales</taxon>
        <taxon>Dipodascales incertae sedis</taxon>
        <taxon>Yarrowia</taxon>
    </lineage>
</organism>
<dbReference type="Gene3D" id="3.30.565.10">
    <property type="entry name" value="Histidine kinase-like ATPase, C-terminal domain"/>
    <property type="match status" value="1"/>
</dbReference>
<dbReference type="PANTHER" id="PTHR11947:SF3">
    <property type="entry name" value="[PYRUVATE DEHYDROGENASE (ACETYL-TRANSFERRING)] KINASE, MITOCHONDRIAL"/>
    <property type="match status" value="1"/>
</dbReference>
<dbReference type="SMART" id="SM00387">
    <property type="entry name" value="HATPase_c"/>
    <property type="match status" value="1"/>
</dbReference>
<feature type="domain" description="Histidine kinase" evidence="10">
    <location>
        <begin position="330"/>
        <end position="457"/>
    </location>
</feature>
<accession>A0A1D8NC52</accession>
<comment type="similarity">
    <text evidence="1 8">Belongs to the PDK/BCKDK protein kinase family.</text>
</comment>
<keyword evidence="5 8" id="KW-0067">ATP-binding</keyword>
<keyword evidence="3 8" id="KW-0547">Nucleotide-binding</keyword>
<dbReference type="AlphaFoldDB" id="A0A1D8NC52"/>
<evidence type="ECO:0000259" key="10">
    <source>
        <dbReference type="PROSITE" id="PS50109"/>
    </source>
</evidence>
<dbReference type="RefSeq" id="XP_068138616.1">
    <property type="nucleotide sequence ID" value="XM_068282515.1"/>
</dbReference>
<dbReference type="VEuPathDB" id="FungiDB:YALI1_C29854g"/>
<proteinExistence type="inferred from homology"/>
<dbReference type="InterPro" id="IPR004358">
    <property type="entry name" value="Sig_transdc_His_kin-like_C"/>
</dbReference>
<dbReference type="InterPro" id="IPR018955">
    <property type="entry name" value="BCDHK/PDK_N"/>
</dbReference>
<evidence type="ECO:0000313" key="11">
    <source>
        <dbReference type="EMBL" id="AOW03210.1"/>
    </source>
</evidence>
<dbReference type="SUPFAM" id="SSF69012">
    <property type="entry name" value="alpha-ketoacid dehydrogenase kinase, N-terminal domain"/>
    <property type="match status" value="1"/>
</dbReference>
<dbReference type="eggNOG" id="KOG0787">
    <property type="taxonomic scope" value="Eukaryota"/>
</dbReference>
<dbReference type="EMBL" id="CP017555">
    <property type="protein sequence ID" value="AOW03210.1"/>
    <property type="molecule type" value="Genomic_DNA"/>
</dbReference>
<evidence type="ECO:0000256" key="4">
    <source>
        <dbReference type="ARBA" id="ARBA00022777"/>
    </source>
</evidence>
<keyword evidence="2 8" id="KW-0808">Transferase</keyword>
<dbReference type="GO" id="GO:0005524">
    <property type="term" value="F:ATP binding"/>
    <property type="evidence" value="ECO:0007669"/>
    <property type="project" value="UniProtKB-UniRule"/>
</dbReference>
<feature type="region of interest" description="Disordered" evidence="9">
    <location>
        <begin position="119"/>
        <end position="172"/>
    </location>
</feature>
<reference evidence="11 12" key="1">
    <citation type="journal article" date="2016" name="PLoS ONE">
        <title>Sequence Assembly of Yarrowia lipolytica Strain W29/CLIB89 Shows Transposable Element Diversity.</title>
        <authorList>
            <person name="Magnan C."/>
            <person name="Yu J."/>
            <person name="Chang I."/>
            <person name="Jahn E."/>
            <person name="Kanomata Y."/>
            <person name="Wu J."/>
            <person name="Zeller M."/>
            <person name="Oakes M."/>
            <person name="Baldi P."/>
            <person name="Sandmeyer S."/>
        </authorList>
    </citation>
    <scope>NUCLEOTIDE SEQUENCE [LARGE SCALE GENOMIC DNA]</scope>
    <source>
        <strain evidence="12">CLIB89(W29)</strain>
    </source>
</reference>
<dbReference type="Pfam" id="PF10436">
    <property type="entry name" value="BCDHK_Adom3"/>
    <property type="match status" value="1"/>
</dbReference>
<sequence>MGAIPSRPLFQGWKFTPELAEKIKHYARFPATGVSLRQMVQFGSKPSAGTLFRASQFISEELPIRLAHRVRDLEDLPDGLSEQPSILRVRNWYAQSFDELTSLKQPKISKELKTLLYSGGNNNNGNSNGNGASTTNNGNSNTRSFHMSSTRQTLLPENTTNPSLDEYHFKSTPTQKTVNRRRYYANVSPEVSSWPPEVYEFNKTITATLQKIKQRHDPVVTTVAQGITEWKQVYKKSAASLSIQSFLDRFYMSRIGIRMLIGQHIALNLHAKQEDYVGIICTKTNVREVVQDAIANARFICEDWYGLFEAPKVEIVCQPDINFMYVPGHLSHMLFETLKNSLRAVVETHGVDADYYPPVKVIVAEGHEDITIKISDEGGGIPRSAIPLIWTYLYTTVEATPSLEPDFNKSDFKAPMAGFGYGLPISRLYARYFGGDLKLISMEGYGTDVYLHLNRLSSSSEPLQ</sequence>
<dbReference type="GO" id="GO:0004740">
    <property type="term" value="F:pyruvate dehydrogenase (acetyl-transferring) kinase activity"/>
    <property type="evidence" value="ECO:0007669"/>
    <property type="project" value="UniProtKB-EC"/>
</dbReference>
<keyword evidence="6 8" id="KW-0496">Mitochondrion</keyword>
<evidence type="ECO:0000256" key="9">
    <source>
        <dbReference type="SAM" id="MobiDB-lite"/>
    </source>
</evidence>
<keyword evidence="4 8" id="KW-0418">Kinase</keyword>
<evidence type="ECO:0000256" key="1">
    <source>
        <dbReference type="ARBA" id="ARBA00006155"/>
    </source>
</evidence>
<dbReference type="GO" id="GO:0010906">
    <property type="term" value="P:regulation of glucose metabolic process"/>
    <property type="evidence" value="ECO:0007669"/>
    <property type="project" value="TreeGrafter"/>
</dbReference>
<dbReference type="InterPro" id="IPR036890">
    <property type="entry name" value="HATPase_C_sf"/>
</dbReference>
<protein>
    <recommendedName>
        <fullName evidence="8">Protein-serine/threonine kinase</fullName>
        <ecNumber evidence="8">2.7.11.-</ecNumber>
    </recommendedName>
</protein>
<evidence type="ECO:0000256" key="8">
    <source>
        <dbReference type="RuleBase" id="RU366032"/>
    </source>
</evidence>
<dbReference type="InterPro" id="IPR036784">
    <property type="entry name" value="AK/P_DHK_N_sf"/>
</dbReference>
<evidence type="ECO:0000256" key="7">
    <source>
        <dbReference type="ARBA" id="ARBA00048201"/>
    </source>
</evidence>
<dbReference type="InterPro" id="IPR005467">
    <property type="entry name" value="His_kinase_dom"/>
</dbReference>